<comment type="similarity">
    <text evidence="10">Belongs to the protein kinase superfamily.</text>
</comment>
<sequence>IEGAVEEYRYMYRHLGNPNPPSSIFDQYQLSSELGRGAFASVRRAIGIMDGNTYAVKVIQQKRLGVTQQHARMFAREIEILRSLDHPNIVRCFGVYSDPTTIYIVMEYVGGGDLLDVVLKSGSGLEEQEAKGLTRDICIAMEYLHDHAIVHRDIKPENVLITTDSPRRAKIADFGLAKIIDSVTFLRTQCGTPAYLAPEVLDSAATLANGGYTPAVDVWSVGVMVFSMLTMTMPFGDEDEQIPVRERLRTRNANWEAMDNNSHDAQDWVRGMLAKEAPERMTMRDALNHRWLLDPYGDYSFAVPGNATPRSATPTGPRGGFGGGHRGFGGARNGNAPGPSLQGGGGGGGVQESSSVFIYGARALEQENRAPVETGVSSLGLGRMALDSVVVVDPPAKPAPAKAAPVKLGRKRPATTSMEQVVQSPVKKRAAV</sequence>
<dbReference type="InterPro" id="IPR030616">
    <property type="entry name" value="Aur-like"/>
</dbReference>
<dbReference type="InterPro" id="IPR011009">
    <property type="entry name" value="Kinase-like_dom_sf"/>
</dbReference>
<keyword evidence="4 13" id="KW-0418">Kinase</keyword>
<evidence type="ECO:0000256" key="10">
    <source>
        <dbReference type="RuleBase" id="RU000304"/>
    </source>
</evidence>
<feature type="compositionally biased region" description="Gly residues" evidence="11">
    <location>
        <begin position="317"/>
        <end position="332"/>
    </location>
</feature>
<feature type="binding site" evidence="7">
    <location>
        <position position="173"/>
    </location>
    <ligand>
        <name>ATP</name>
        <dbReference type="ChEBI" id="CHEBI:30616"/>
    </ligand>
</feature>
<dbReference type="FunCoup" id="J0L886">
    <property type="interactions" value="75"/>
</dbReference>
<evidence type="ECO:0000256" key="5">
    <source>
        <dbReference type="ARBA" id="ARBA00022840"/>
    </source>
</evidence>
<evidence type="ECO:0000313" key="14">
    <source>
        <dbReference type="Proteomes" id="UP000006514"/>
    </source>
</evidence>
<evidence type="ECO:0000313" key="13">
    <source>
        <dbReference type="EMBL" id="EJD32526.1"/>
    </source>
</evidence>
<dbReference type="SMART" id="SM00220">
    <property type="entry name" value="S_TKc"/>
    <property type="match status" value="1"/>
</dbReference>
<dbReference type="PROSITE" id="PS00107">
    <property type="entry name" value="PROTEIN_KINASE_ATP"/>
    <property type="match status" value="1"/>
</dbReference>
<keyword evidence="2" id="KW-0808">Transferase</keyword>
<dbReference type="PANTHER" id="PTHR24350">
    <property type="entry name" value="SERINE/THREONINE-PROTEIN KINASE IAL-RELATED"/>
    <property type="match status" value="1"/>
</dbReference>
<evidence type="ECO:0000256" key="3">
    <source>
        <dbReference type="ARBA" id="ARBA00022741"/>
    </source>
</evidence>
<feature type="active site" description="Proton acceptor" evidence="6">
    <location>
        <position position="153"/>
    </location>
</feature>
<evidence type="ECO:0000256" key="7">
    <source>
        <dbReference type="PIRSR" id="PIRSR630616-2"/>
    </source>
</evidence>
<evidence type="ECO:0000256" key="9">
    <source>
        <dbReference type="PROSITE-ProRule" id="PRU10141"/>
    </source>
</evidence>
<feature type="binding site" evidence="7">
    <location>
        <begin position="157"/>
        <end position="158"/>
    </location>
    <ligand>
        <name>ATP</name>
        <dbReference type="ChEBI" id="CHEBI:30616"/>
    </ligand>
</feature>
<feature type="compositionally biased region" description="Low complexity" evidence="11">
    <location>
        <begin position="396"/>
        <end position="407"/>
    </location>
</feature>
<feature type="cross-link" description="Glycyl lysine isopeptide (Lys-Gly) (interchain with G-Cter in SUMO2)" evidence="8">
    <location>
        <position position="155"/>
    </location>
</feature>
<dbReference type="eggNOG" id="KOG0615">
    <property type="taxonomic scope" value="Eukaryota"/>
</dbReference>
<keyword evidence="3 7" id="KW-0547">Nucleotide-binding</keyword>
<proteinExistence type="inferred from homology"/>
<reference evidence="14" key="1">
    <citation type="journal article" date="2012" name="Science">
        <title>The Paleozoic origin of enzymatic lignin decomposition reconstructed from 31 fungal genomes.</title>
        <authorList>
            <person name="Floudas D."/>
            <person name="Binder M."/>
            <person name="Riley R."/>
            <person name="Barry K."/>
            <person name="Blanchette R.A."/>
            <person name="Henrissat B."/>
            <person name="Martinez A.T."/>
            <person name="Otillar R."/>
            <person name="Spatafora J.W."/>
            <person name="Yadav J.S."/>
            <person name="Aerts A."/>
            <person name="Benoit I."/>
            <person name="Boyd A."/>
            <person name="Carlson A."/>
            <person name="Copeland A."/>
            <person name="Coutinho P.M."/>
            <person name="de Vries R.P."/>
            <person name="Ferreira P."/>
            <person name="Findley K."/>
            <person name="Foster B."/>
            <person name="Gaskell J."/>
            <person name="Glotzer D."/>
            <person name="Gorecki P."/>
            <person name="Heitman J."/>
            <person name="Hesse C."/>
            <person name="Hori C."/>
            <person name="Igarashi K."/>
            <person name="Jurgens J.A."/>
            <person name="Kallen N."/>
            <person name="Kersten P."/>
            <person name="Kohler A."/>
            <person name="Kuees U."/>
            <person name="Kumar T.K.A."/>
            <person name="Kuo A."/>
            <person name="LaButti K."/>
            <person name="Larrondo L.F."/>
            <person name="Lindquist E."/>
            <person name="Ling A."/>
            <person name="Lombard V."/>
            <person name="Lucas S."/>
            <person name="Lundell T."/>
            <person name="Martin R."/>
            <person name="McLaughlin D.J."/>
            <person name="Morgenstern I."/>
            <person name="Morin E."/>
            <person name="Murat C."/>
            <person name="Nagy L.G."/>
            <person name="Nolan M."/>
            <person name="Ohm R.A."/>
            <person name="Patyshakuliyeva A."/>
            <person name="Rokas A."/>
            <person name="Ruiz-Duenas F.J."/>
            <person name="Sabat G."/>
            <person name="Salamov A."/>
            <person name="Samejima M."/>
            <person name="Schmutz J."/>
            <person name="Slot J.C."/>
            <person name="St John F."/>
            <person name="Stenlid J."/>
            <person name="Sun H."/>
            <person name="Sun S."/>
            <person name="Syed K."/>
            <person name="Tsang A."/>
            <person name="Wiebenga A."/>
            <person name="Young D."/>
            <person name="Pisabarro A."/>
            <person name="Eastwood D.C."/>
            <person name="Martin F."/>
            <person name="Cullen D."/>
            <person name="Grigoriev I.V."/>
            <person name="Hibbett D.S."/>
        </authorList>
    </citation>
    <scope>NUCLEOTIDE SEQUENCE [LARGE SCALE GENOMIC DNA]</scope>
    <source>
        <strain evidence="14">TFB10046</strain>
    </source>
</reference>
<dbReference type="OrthoDB" id="10252171at2759"/>
<name>J0L886_AURST</name>
<dbReference type="SUPFAM" id="SSF56112">
    <property type="entry name" value="Protein kinase-like (PK-like)"/>
    <property type="match status" value="1"/>
</dbReference>
<evidence type="ECO:0000256" key="8">
    <source>
        <dbReference type="PIRSR" id="PIRSR630616-3"/>
    </source>
</evidence>
<dbReference type="Proteomes" id="UP000006514">
    <property type="component" value="Unassembled WGS sequence"/>
</dbReference>
<keyword evidence="14" id="KW-1185">Reference proteome</keyword>
<dbReference type="EMBL" id="JH688886">
    <property type="protein sequence ID" value="EJD32526.1"/>
    <property type="molecule type" value="Genomic_DNA"/>
</dbReference>
<dbReference type="FunFam" id="1.10.510.10:FF:000571">
    <property type="entry name" value="Maternal embryonic leucine zipper kinase"/>
    <property type="match status" value="1"/>
</dbReference>
<feature type="non-terminal residue" evidence="13">
    <location>
        <position position="1"/>
    </location>
</feature>
<evidence type="ECO:0000259" key="12">
    <source>
        <dbReference type="PROSITE" id="PS50011"/>
    </source>
</evidence>
<protein>
    <submittedName>
        <fullName evidence="13">Pkinase-domain-containing protein</fullName>
    </submittedName>
</protein>
<dbReference type="AlphaFoldDB" id="J0L886"/>
<evidence type="ECO:0000256" key="1">
    <source>
        <dbReference type="ARBA" id="ARBA00022527"/>
    </source>
</evidence>
<dbReference type="InParanoid" id="J0L886"/>
<dbReference type="InterPro" id="IPR000719">
    <property type="entry name" value="Prot_kinase_dom"/>
</dbReference>
<evidence type="ECO:0000256" key="4">
    <source>
        <dbReference type="ARBA" id="ARBA00022777"/>
    </source>
</evidence>
<keyword evidence="5 7" id="KW-0067">ATP-binding</keyword>
<evidence type="ECO:0000256" key="11">
    <source>
        <dbReference type="SAM" id="MobiDB-lite"/>
    </source>
</evidence>
<dbReference type="InterPro" id="IPR017441">
    <property type="entry name" value="Protein_kinase_ATP_BS"/>
</dbReference>
<accession>J0L886</accession>
<evidence type="ECO:0000256" key="2">
    <source>
        <dbReference type="ARBA" id="ARBA00022679"/>
    </source>
</evidence>
<feature type="region of interest" description="Disordered" evidence="11">
    <location>
        <begin position="305"/>
        <end position="349"/>
    </location>
</feature>
<evidence type="ECO:0000256" key="6">
    <source>
        <dbReference type="PIRSR" id="PIRSR630616-1"/>
    </source>
</evidence>
<dbReference type="KEGG" id="adl:AURDEDRAFT_118034"/>
<dbReference type="GO" id="GO:0005524">
    <property type="term" value="F:ATP binding"/>
    <property type="evidence" value="ECO:0007669"/>
    <property type="project" value="UniProtKB-UniRule"/>
</dbReference>
<dbReference type="PROSITE" id="PS50011">
    <property type="entry name" value="PROTEIN_KINASE_DOM"/>
    <property type="match status" value="1"/>
</dbReference>
<dbReference type="Gene3D" id="1.10.510.10">
    <property type="entry name" value="Transferase(Phosphotransferase) domain 1"/>
    <property type="match status" value="1"/>
</dbReference>
<gene>
    <name evidence="13" type="ORF">AURDEDRAFT_118034</name>
</gene>
<dbReference type="InterPro" id="IPR008271">
    <property type="entry name" value="Ser/Thr_kinase_AS"/>
</dbReference>
<dbReference type="FunFam" id="3.30.200.20:FF:000315">
    <property type="entry name" value="Calcium-dependent protein kinase 3"/>
    <property type="match status" value="1"/>
</dbReference>
<dbReference type="GO" id="GO:0004674">
    <property type="term" value="F:protein serine/threonine kinase activity"/>
    <property type="evidence" value="ECO:0007669"/>
    <property type="project" value="UniProtKB-KW"/>
</dbReference>
<dbReference type="Pfam" id="PF00069">
    <property type="entry name" value="Pkinase"/>
    <property type="match status" value="1"/>
</dbReference>
<dbReference type="OMA" id="EAQSAHI"/>
<keyword evidence="1 10" id="KW-0723">Serine/threonine-protein kinase</keyword>
<feature type="compositionally biased region" description="Polar residues" evidence="11">
    <location>
        <begin position="414"/>
        <end position="423"/>
    </location>
</feature>
<feature type="region of interest" description="Disordered" evidence="11">
    <location>
        <begin position="396"/>
        <end position="432"/>
    </location>
</feature>
<feature type="domain" description="Protein kinase" evidence="12">
    <location>
        <begin position="28"/>
        <end position="292"/>
    </location>
</feature>
<dbReference type="CDD" id="cd05117">
    <property type="entry name" value="STKc_CAMK"/>
    <property type="match status" value="1"/>
</dbReference>
<organism evidence="13 14">
    <name type="scientific">Auricularia subglabra (strain TFB-10046 / SS5)</name>
    <name type="common">White-rot fungus</name>
    <name type="synonym">Auricularia delicata (strain TFB10046)</name>
    <dbReference type="NCBI Taxonomy" id="717982"/>
    <lineage>
        <taxon>Eukaryota</taxon>
        <taxon>Fungi</taxon>
        <taxon>Dikarya</taxon>
        <taxon>Basidiomycota</taxon>
        <taxon>Agaricomycotina</taxon>
        <taxon>Agaricomycetes</taxon>
        <taxon>Auriculariales</taxon>
        <taxon>Auriculariaceae</taxon>
        <taxon>Auricularia</taxon>
    </lineage>
</organism>
<dbReference type="PROSITE" id="PS00108">
    <property type="entry name" value="PROTEIN_KINASE_ST"/>
    <property type="match status" value="1"/>
</dbReference>
<feature type="binding site" evidence="7 9">
    <location>
        <position position="57"/>
    </location>
    <ligand>
        <name>ATP</name>
        <dbReference type="ChEBI" id="CHEBI:30616"/>
    </ligand>
</feature>